<proteinExistence type="inferred from homology"/>
<reference evidence="6" key="2">
    <citation type="submission" date="2015-06" db="UniProtKB">
        <authorList>
            <consortium name="EnsemblMetazoa"/>
        </authorList>
    </citation>
    <scope>IDENTIFICATION</scope>
</reference>
<feature type="domain" description="PARG catalytic Macro" evidence="4">
    <location>
        <begin position="246"/>
        <end position="450"/>
    </location>
</feature>
<dbReference type="eggNOG" id="KOG2064">
    <property type="taxonomic scope" value="Eukaryota"/>
</dbReference>
<dbReference type="GO" id="GO:0004649">
    <property type="term" value="F:poly(ADP-ribose) glycohydrolase activity"/>
    <property type="evidence" value="ECO:0007669"/>
    <property type="project" value="UniProtKB-EC"/>
</dbReference>
<dbReference type="GO" id="GO:0009225">
    <property type="term" value="P:nucleotide-sugar metabolic process"/>
    <property type="evidence" value="ECO:0007669"/>
    <property type="project" value="TreeGrafter"/>
</dbReference>
<dbReference type="PANTHER" id="PTHR12837:SF15">
    <property type="entry name" value="POLY(ADP-RIBOSE) GLYCOHYDROLASE"/>
    <property type="match status" value="1"/>
</dbReference>
<dbReference type="InterPro" id="IPR046372">
    <property type="entry name" value="PARG_cat_C"/>
</dbReference>
<keyword evidence="7" id="KW-1185">Reference proteome</keyword>
<evidence type="ECO:0000259" key="5">
    <source>
        <dbReference type="Pfam" id="PF20811"/>
    </source>
</evidence>
<dbReference type="InterPro" id="IPR007724">
    <property type="entry name" value="Poly_GlycHdrlase"/>
</dbReference>
<comment type="similarity">
    <text evidence="1">Belongs to the poly(ADP-ribose) glycohydrolase family.</text>
</comment>
<dbReference type="PANTHER" id="PTHR12837">
    <property type="entry name" value="POLY ADP-RIBOSE GLYCOHYDROLASE"/>
    <property type="match status" value="1"/>
</dbReference>
<evidence type="ECO:0000259" key="4">
    <source>
        <dbReference type="Pfam" id="PF05028"/>
    </source>
</evidence>
<dbReference type="Proteomes" id="UP000015104">
    <property type="component" value="Unassembled WGS sequence"/>
</dbReference>
<dbReference type="EC" id="3.2.1.143" evidence="2"/>
<evidence type="ECO:0000256" key="1">
    <source>
        <dbReference type="ARBA" id="ARBA00009545"/>
    </source>
</evidence>
<feature type="domain" description="PARG helical" evidence="5">
    <location>
        <begin position="120"/>
        <end position="238"/>
    </location>
</feature>
<organism evidence="6 7">
    <name type="scientific">Tetranychus urticae</name>
    <name type="common">Two-spotted spider mite</name>
    <dbReference type="NCBI Taxonomy" id="32264"/>
    <lineage>
        <taxon>Eukaryota</taxon>
        <taxon>Metazoa</taxon>
        <taxon>Ecdysozoa</taxon>
        <taxon>Arthropoda</taxon>
        <taxon>Chelicerata</taxon>
        <taxon>Arachnida</taxon>
        <taxon>Acari</taxon>
        <taxon>Acariformes</taxon>
        <taxon>Trombidiformes</taxon>
        <taxon>Prostigmata</taxon>
        <taxon>Eleutherengona</taxon>
        <taxon>Raphignathae</taxon>
        <taxon>Tetranychoidea</taxon>
        <taxon>Tetranychidae</taxon>
        <taxon>Tetranychus</taxon>
    </lineage>
</organism>
<reference evidence="7" key="1">
    <citation type="submission" date="2011-08" db="EMBL/GenBank/DDBJ databases">
        <authorList>
            <person name="Rombauts S."/>
        </authorList>
    </citation>
    <scope>NUCLEOTIDE SEQUENCE</scope>
    <source>
        <strain evidence="7">London</strain>
    </source>
</reference>
<evidence type="ECO:0000256" key="3">
    <source>
        <dbReference type="ARBA" id="ARBA00022801"/>
    </source>
</evidence>
<dbReference type="GO" id="GO:0005634">
    <property type="term" value="C:nucleus"/>
    <property type="evidence" value="ECO:0007669"/>
    <property type="project" value="TreeGrafter"/>
</dbReference>
<dbReference type="Pfam" id="PF05028">
    <property type="entry name" value="PARG_cat_C"/>
    <property type="match status" value="1"/>
</dbReference>
<protein>
    <recommendedName>
        <fullName evidence="2">poly(ADP-ribose) glycohydrolase</fullName>
        <ecNumber evidence="2">3.2.1.143</ecNumber>
    </recommendedName>
</protein>
<dbReference type="AlphaFoldDB" id="T1L437"/>
<dbReference type="EMBL" id="CAEY01001063">
    <property type="status" value="NOT_ANNOTATED_CDS"/>
    <property type="molecule type" value="Genomic_DNA"/>
</dbReference>
<dbReference type="Pfam" id="PF20811">
    <property type="entry name" value="PARG_cat_N"/>
    <property type="match status" value="1"/>
</dbReference>
<dbReference type="HOGENOM" id="CLU_013388_0_1_1"/>
<dbReference type="GO" id="GO:0006282">
    <property type="term" value="P:regulation of DNA repair"/>
    <property type="evidence" value="ECO:0007669"/>
    <property type="project" value="InterPro"/>
</dbReference>
<evidence type="ECO:0000313" key="6">
    <source>
        <dbReference type="EnsemblMetazoa" id="tetur37g00660.1"/>
    </source>
</evidence>
<sequence>MSTIDAERLDKKILNREPDCCAPLGELKRSSDKTIFYQLPLPSDGLPVPYPESFTDCPFSTDSSQSMEFEASHWSEIVRYLTDTPILTTKELISAIKACNSTYKKRNFNVLRQLMENNLTDEDKDYFFEETLPKIIELVIQLPKLIRQPIPILKQKVNHSLYFSQQQIASLIANAFFCTFKDKKRTSSSKLLDINLIRLYVEQERFNVHHKILKLRCILNYFRRVTRNLPKGIVSFERRFLQPDEIPKWNKSNKNLTKIVVKSDKLIEKKGKGLLQVNSTYQLIGADFMNSDTRSQMIRSFLAYPELLMLRLFTELMLNNESLLIVGVEKFNRRSLRKGYYSNCVDKTQTDEWGRRYIKLLALDAKYFAWDKISNQYKKSYIDRELNKAYSGFIDRSESDPKHRCAIATGKWGCFNKRGDPQLKSLIQLLAASQAERDLMFCSLKDIKLADELKEMKKILIEKGLNVSQLYKILCQFDESLETEYPEKGLLFPYLTQQLSTFNANN</sequence>
<evidence type="ECO:0000256" key="2">
    <source>
        <dbReference type="ARBA" id="ARBA00012255"/>
    </source>
</evidence>
<dbReference type="InterPro" id="IPR048362">
    <property type="entry name" value="PARG_helical"/>
</dbReference>
<dbReference type="GO" id="GO:0005737">
    <property type="term" value="C:cytoplasm"/>
    <property type="evidence" value="ECO:0007669"/>
    <property type="project" value="TreeGrafter"/>
</dbReference>
<dbReference type="EnsemblMetazoa" id="tetur37g00660.1">
    <property type="protein sequence ID" value="tetur37g00660.1"/>
    <property type="gene ID" value="tetur37g00660"/>
</dbReference>
<accession>T1L437</accession>
<keyword evidence="3" id="KW-0378">Hydrolase</keyword>
<evidence type="ECO:0000313" key="7">
    <source>
        <dbReference type="Proteomes" id="UP000015104"/>
    </source>
</evidence>
<dbReference type="GO" id="GO:0005975">
    <property type="term" value="P:carbohydrate metabolic process"/>
    <property type="evidence" value="ECO:0007669"/>
    <property type="project" value="InterPro"/>
</dbReference>
<dbReference type="GO" id="GO:1990966">
    <property type="term" value="P:ATP generation from poly-ADP-D-ribose"/>
    <property type="evidence" value="ECO:0007669"/>
    <property type="project" value="TreeGrafter"/>
</dbReference>
<dbReference type="STRING" id="32264.T1L437"/>
<name>T1L437_TETUR</name>